<feature type="chain" id="PRO_5042822515" evidence="2">
    <location>
        <begin position="18"/>
        <end position="507"/>
    </location>
</feature>
<name>A0AAN6N2U5_9PEZI</name>
<keyword evidence="5" id="KW-1185">Reference proteome</keyword>
<feature type="domain" description="PPM-type phosphatase" evidence="3">
    <location>
        <begin position="130"/>
        <end position="503"/>
    </location>
</feature>
<dbReference type="InterPro" id="IPR001932">
    <property type="entry name" value="PPM-type_phosphatase-like_dom"/>
</dbReference>
<keyword evidence="2" id="KW-0732">Signal</keyword>
<dbReference type="Pfam" id="PF00481">
    <property type="entry name" value="PP2C"/>
    <property type="match status" value="1"/>
</dbReference>
<gene>
    <name evidence="4" type="ORF">QBC46DRAFT_410491</name>
</gene>
<protein>
    <submittedName>
        <fullName evidence="4">PP2C-like protein</fullName>
    </submittedName>
</protein>
<dbReference type="EMBL" id="MU853836">
    <property type="protein sequence ID" value="KAK3938146.1"/>
    <property type="molecule type" value="Genomic_DNA"/>
</dbReference>
<evidence type="ECO:0000259" key="3">
    <source>
        <dbReference type="PROSITE" id="PS51746"/>
    </source>
</evidence>
<evidence type="ECO:0000256" key="2">
    <source>
        <dbReference type="SAM" id="SignalP"/>
    </source>
</evidence>
<dbReference type="GO" id="GO:0005739">
    <property type="term" value="C:mitochondrion"/>
    <property type="evidence" value="ECO:0007669"/>
    <property type="project" value="TreeGrafter"/>
</dbReference>
<feature type="signal peptide" evidence="2">
    <location>
        <begin position="1"/>
        <end position="17"/>
    </location>
</feature>
<sequence>MVHAVFARLCTFAGLTALPLRTTSQIPNSIVFTRLQSTSAGGTRSAPRIVSLGLTAAAFAGGWYTGGVAADLYGGKDKPVASTAAGPPTTDPSSGYPFTPLTPPTAARVTDLLNQNIWSVPVTSLDAGGVTRYDGSQLASNGACEDSFTHCQFPSPLQAGKKWMAWGVFDGHLGAQTAEALSRHLIPYVHHFLKKATSAEVLDDAVVHRAIKHAFMELDDVFIGHAQEIVDSDHSWAEKVLRLTPGTNGSCALLSMYDPTERKLHVACTGDSRAVLGRQIQTPEGKGKWETVPLSIDQGGSNEAEAERVRALHPGEPDVVKDGRVLGLATARTFGDGHWKWPAELQSFMRSRFISDTMRRVDPETTYKTPPYITAEPEVTTTVLQPGQPAFMIIASDGLWDHMSSEQAVELVGRWVDWRAKGKPAPPPVDDGFPKQFDYTPYYSTGWKVAEDAMTVQDENAAVHLTRNALGGARHDVISGLLSFKPPYSRYARDDITVQVVFFNWKE</sequence>
<feature type="region of interest" description="Disordered" evidence="1">
    <location>
        <begin position="81"/>
        <end position="100"/>
    </location>
</feature>
<proteinExistence type="predicted"/>
<dbReference type="PANTHER" id="PTHR13832:SF792">
    <property type="entry name" value="GM14286P"/>
    <property type="match status" value="1"/>
</dbReference>
<dbReference type="InterPro" id="IPR036457">
    <property type="entry name" value="PPM-type-like_dom_sf"/>
</dbReference>
<organism evidence="4 5">
    <name type="scientific">Diplogelasinospora grovesii</name>
    <dbReference type="NCBI Taxonomy" id="303347"/>
    <lineage>
        <taxon>Eukaryota</taxon>
        <taxon>Fungi</taxon>
        <taxon>Dikarya</taxon>
        <taxon>Ascomycota</taxon>
        <taxon>Pezizomycotina</taxon>
        <taxon>Sordariomycetes</taxon>
        <taxon>Sordariomycetidae</taxon>
        <taxon>Sordariales</taxon>
        <taxon>Diplogelasinosporaceae</taxon>
        <taxon>Diplogelasinospora</taxon>
    </lineage>
</organism>
<dbReference type="InterPro" id="IPR015655">
    <property type="entry name" value="PP2C"/>
</dbReference>
<dbReference type="Proteomes" id="UP001303473">
    <property type="component" value="Unassembled WGS sequence"/>
</dbReference>
<dbReference type="CDD" id="cd00143">
    <property type="entry name" value="PP2Cc"/>
    <property type="match status" value="1"/>
</dbReference>
<evidence type="ECO:0000313" key="5">
    <source>
        <dbReference type="Proteomes" id="UP001303473"/>
    </source>
</evidence>
<comment type="caution">
    <text evidence="4">The sequence shown here is derived from an EMBL/GenBank/DDBJ whole genome shotgun (WGS) entry which is preliminary data.</text>
</comment>
<accession>A0AAN6N2U5</accession>
<dbReference type="PANTHER" id="PTHR13832">
    <property type="entry name" value="PROTEIN PHOSPHATASE 2C"/>
    <property type="match status" value="1"/>
</dbReference>
<reference evidence="5" key="1">
    <citation type="journal article" date="2023" name="Mol. Phylogenet. Evol.">
        <title>Genome-scale phylogeny and comparative genomics of the fungal order Sordariales.</title>
        <authorList>
            <person name="Hensen N."/>
            <person name="Bonometti L."/>
            <person name="Westerberg I."/>
            <person name="Brannstrom I.O."/>
            <person name="Guillou S."/>
            <person name="Cros-Aarteil S."/>
            <person name="Calhoun S."/>
            <person name="Haridas S."/>
            <person name="Kuo A."/>
            <person name="Mondo S."/>
            <person name="Pangilinan J."/>
            <person name="Riley R."/>
            <person name="LaButti K."/>
            <person name="Andreopoulos B."/>
            <person name="Lipzen A."/>
            <person name="Chen C."/>
            <person name="Yan M."/>
            <person name="Daum C."/>
            <person name="Ng V."/>
            <person name="Clum A."/>
            <person name="Steindorff A."/>
            <person name="Ohm R.A."/>
            <person name="Martin F."/>
            <person name="Silar P."/>
            <person name="Natvig D.O."/>
            <person name="Lalanne C."/>
            <person name="Gautier V."/>
            <person name="Ament-Velasquez S.L."/>
            <person name="Kruys A."/>
            <person name="Hutchinson M.I."/>
            <person name="Powell A.J."/>
            <person name="Barry K."/>
            <person name="Miller A.N."/>
            <person name="Grigoriev I.V."/>
            <person name="Debuchy R."/>
            <person name="Gladieux P."/>
            <person name="Hiltunen Thoren M."/>
            <person name="Johannesson H."/>
        </authorList>
    </citation>
    <scope>NUCLEOTIDE SEQUENCE [LARGE SCALE GENOMIC DNA]</scope>
    <source>
        <strain evidence="5">CBS 340.73</strain>
    </source>
</reference>
<dbReference type="Gene3D" id="3.60.40.10">
    <property type="entry name" value="PPM-type phosphatase domain"/>
    <property type="match status" value="1"/>
</dbReference>
<dbReference type="GO" id="GO:0004741">
    <property type="term" value="F:[pyruvate dehydrogenase (acetyl-transferring)]-phosphatase activity"/>
    <property type="evidence" value="ECO:0007669"/>
    <property type="project" value="TreeGrafter"/>
</dbReference>
<dbReference type="AlphaFoldDB" id="A0AAN6N2U5"/>
<evidence type="ECO:0000313" key="4">
    <source>
        <dbReference type="EMBL" id="KAK3938146.1"/>
    </source>
</evidence>
<dbReference type="SMART" id="SM00332">
    <property type="entry name" value="PP2Cc"/>
    <property type="match status" value="1"/>
</dbReference>
<dbReference type="SUPFAM" id="SSF81606">
    <property type="entry name" value="PP2C-like"/>
    <property type="match status" value="1"/>
</dbReference>
<dbReference type="PROSITE" id="PS51746">
    <property type="entry name" value="PPM_2"/>
    <property type="match status" value="1"/>
</dbReference>
<evidence type="ECO:0000256" key="1">
    <source>
        <dbReference type="SAM" id="MobiDB-lite"/>
    </source>
</evidence>